<dbReference type="PROSITE" id="PS50893">
    <property type="entry name" value="ABC_TRANSPORTER_2"/>
    <property type="match status" value="1"/>
</dbReference>
<dbReference type="InterPro" id="IPR039421">
    <property type="entry name" value="Type_1_exporter"/>
</dbReference>
<dbReference type="GO" id="GO:0005886">
    <property type="term" value="C:plasma membrane"/>
    <property type="evidence" value="ECO:0007669"/>
    <property type="project" value="UniProtKB-SubCell"/>
</dbReference>
<dbReference type="EMBL" id="FONV01000001">
    <property type="protein sequence ID" value="SFE33921.1"/>
    <property type="molecule type" value="Genomic_DNA"/>
</dbReference>
<reference evidence="14 15" key="1">
    <citation type="submission" date="2016-10" db="EMBL/GenBank/DDBJ databases">
        <authorList>
            <person name="de Groot N.N."/>
        </authorList>
    </citation>
    <scope>NUCLEOTIDE SEQUENCE [LARGE SCALE GENOMIC DNA]</scope>
    <source>
        <strain evidence="14 15">DSM 43019</strain>
    </source>
</reference>
<evidence type="ECO:0000256" key="3">
    <source>
        <dbReference type="ARBA" id="ARBA00022475"/>
    </source>
</evidence>
<dbReference type="InterPro" id="IPR011527">
    <property type="entry name" value="ABC1_TM_dom"/>
</dbReference>
<evidence type="ECO:0000256" key="11">
    <source>
        <dbReference type="SAM" id="Phobius"/>
    </source>
</evidence>
<evidence type="ECO:0000313" key="15">
    <source>
        <dbReference type="Proteomes" id="UP000199645"/>
    </source>
</evidence>
<keyword evidence="2" id="KW-0813">Transport</keyword>
<dbReference type="PROSITE" id="PS50929">
    <property type="entry name" value="ABC_TM1F"/>
    <property type="match status" value="1"/>
</dbReference>
<dbReference type="STRING" id="35752.SAMN05421541_101241"/>
<dbReference type="SUPFAM" id="SSF90123">
    <property type="entry name" value="ABC transporter transmembrane region"/>
    <property type="match status" value="1"/>
</dbReference>
<evidence type="ECO:0000256" key="4">
    <source>
        <dbReference type="ARBA" id="ARBA00022692"/>
    </source>
</evidence>
<dbReference type="GO" id="GO:0015421">
    <property type="term" value="F:ABC-type oligopeptide transporter activity"/>
    <property type="evidence" value="ECO:0007669"/>
    <property type="project" value="TreeGrafter"/>
</dbReference>
<keyword evidence="6 14" id="KW-0067">ATP-binding</keyword>
<dbReference type="InterPro" id="IPR017871">
    <property type="entry name" value="ABC_transporter-like_CS"/>
</dbReference>
<keyword evidence="8 11" id="KW-0472">Membrane</keyword>
<dbReference type="PROSITE" id="PS00211">
    <property type="entry name" value="ABC_TRANSPORTER_1"/>
    <property type="match status" value="1"/>
</dbReference>
<dbReference type="CDD" id="cd18543">
    <property type="entry name" value="ABC_6TM_Rv0194_D1_like"/>
    <property type="match status" value="1"/>
</dbReference>
<feature type="region of interest" description="Disordered" evidence="10">
    <location>
        <begin position="1"/>
        <end position="46"/>
    </location>
</feature>
<dbReference type="InterPro" id="IPR036640">
    <property type="entry name" value="ABC1_TM_sf"/>
</dbReference>
<dbReference type="GO" id="GO:0005524">
    <property type="term" value="F:ATP binding"/>
    <property type="evidence" value="ECO:0007669"/>
    <property type="project" value="UniProtKB-KW"/>
</dbReference>
<keyword evidence="4 11" id="KW-0812">Transmembrane</keyword>
<feature type="transmembrane region" description="Helical" evidence="11">
    <location>
        <begin position="202"/>
        <end position="220"/>
    </location>
</feature>
<keyword evidence="3" id="KW-1003">Cell membrane</keyword>
<accession>A0A1I1ZQJ5</accession>
<dbReference type="Pfam" id="PF00664">
    <property type="entry name" value="ABC_membrane"/>
    <property type="match status" value="1"/>
</dbReference>
<evidence type="ECO:0000256" key="7">
    <source>
        <dbReference type="ARBA" id="ARBA00022989"/>
    </source>
</evidence>
<evidence type="ECO:0000256" key="2">
    <source>
        <dbReference type="ARBA" id="ARBA00022448"/>
    </source>
</evidence>
<keyword evidence="7 11" id="KW-1133">Transmembrane helix</keyword>
<protein>
    <submittedName>
        <fullName evidence="14">ATP-binding cassette, subfamily B</fullName>
    </submittedName>
</protein>
<evidence type="ECO:0000259" key="13">
    <source>
        <dbReference type="PROSITE" id="PS50929"/>
    </source>
</evidence>
<dbReference type="PANTHER" id="PTHR43394:SF1">
    <property type="entry name" value="ATP-BINDING CASSETTE SUB-FAMILY B MEMBER 10, MITOCHONDRIAL"/>
    <property type="match status" value="1"/>
</dbReference>
<feature type="transmembrane region" description="Helical" evidence="11">
    <location>
        <begin position="64"/>
        <end position="83"/>
    </location>
</feature>
<dbReference type="Proteomes" id="UP000199645">
    <property type="component" value="Unassembled WGS sequence"/>
</dbReference>
<dbReference type="FunFam" id="3.40.50.300:FF:000299">
    <property type="entry name" value="ABC transporter ATP-binding protein/permease"/>
    <property type="match status" value="1"/>
</dbReference>
<evidence type="ECO:0000256" key="9">
    <source>
        <dbReference type="ARBA" id="ARBA00061644"/>
    </source>
</evidence>
<dbReference type="SUPFAM" id="SSF52540">
    <property type="entry name" value="P-loop containing nucleoside triphosphate hydrolases"/>
    <property type="match status" value="1"/>
</dbReference>
<dbReference type="GO" id="GO:0016887">
    <property type="term" value="F:ATP hydrolysis activity"/>
    <property type="evidence" value="ECO:0007669"/>
    <property type="project" value="InterPro"/>
</dbReference>
<dbReference type="PANTHER" id="PTHR43394">
    <property type="entry name" value="ATP-DEPENDENT PERMEASE MDL1, MITOCHONDRIAL"/>
    <property type="match status" value="1"/>
</dbReference>
<dbReference type="Gene3D" id="3.40.50.300">
    <property type="entry name" value="P-loop containing nucleotide triphosphate hydrolases"/>
    <property type="match status" value="1"/>
</dbReference>
<evidence type="ECO:0000256" key="8">
    <source>
        <dbReference type="ARBA" id="ARBA00023136"/>
    </source>
</evidence>
<dbReference type="SMART" id="SM00382">
    <property type="entry name" value="AAA"/>
    <property type="match status" value="1"/>
</dbReference>
<evidence type="ECO:0000256" key="6">
    <source>
        <dbReference type="ARBA" id="ARBA00022840"/>
    </source>
</evidence>
<proteinExistence type="inferred from homology"/>
<dbReference type="Gene3D" id="1.20.1560.10">
    <property type="entry name" value="ABC transporter type 1, transmembrane domain"/>
    <property type="match status" value="1"/>
</dbReference>
<keyword evidence="5" id="KW-0547">Nucleotide-binding</keyword>
<dbReference type="Pfam" id="PF00005">
    <property type="entry name" value="ABC_tran"/>
    <property type="match status" value="1"/>
</dbReference>
<evidence type="ECO:0000259" key="12">
    <source>
        <dbReference type="PROSITE" id="PS50893"/>
    </source>
</evidence>
<evidence type="ECO:0000256" key="10">
    <source>
        <dbReference type="SAM" id="MobiDB-lite"/>
    </source>
</evidence>
<dbReference type="AlphaFoldDB" id="A0A1I1ZQJ5"/>
<dbReference type="InterPro" id="IPR003439">
    <property type="entry name" value="ABC_transporter-like_ATP-bd"/>
</dbReference>
<name>A0A1I1ZQJ5_9ACTN</name>
<comment type="subcellular location">
    <subcellularLocation>
        <location evidence="1">Cell membrane</location>
        <topology evidence="1">Multi-pass membrane protein</topology>
    </subcellularLocation>
</comment>
<gene>
    <name evidence="14" type="ORF">SAMN05421541_101241</name>
</gene>
<organism evidence="14 15">
    <name type="scientific">Actinoplanes philippinensis</name>
    <dbReference type="NCBI Taxonomy" id="35752"/>
    <lineage>
        <taxon>Bacteria</taxon>
        <taxon>Bacillati</taxon>
        <taxon>Actinomycetota</taxon>
        <taxon>Actinomycetes</taxon>
        <taxon>Micromonosporales</taxon>
        <taxon>Micromonosporaceae</taxon>
        <taxon>Actinoplanes</taxon>
    </lineage>
</organism>
<feature type="domain" description="ABC transporter" evidence="12">
    <location>
        <begin position="380"/>
        <end position="614"/>
    </location>
</feature>
<feature type="transmembrane region" description="Helical" evidence="11">
    <location>
        <begin position="105"/>
        <end position="127"/>
    </location>
</feature>
<sequence>MSATPRRAPKAGIHPDPTAPRRTSRAGIHPDPTAPRRAPRAGIHPDPTKSWLRRAWPLVRAHRALLITSLTLSFVGLIVQVQIPDLVRIGIDRALVDRADGLEKYVWLIAGLAIAQGVINFLARLYLLRTAYEMEYDLRNLVFTHLMRMSYGFYDRVQSGELISRATSDIRAVQMYLAFGPSILVQCTIAGIAFALMVSINAPLAVVAMLTMPVIAVLGVRMRKAIFPVSWLIQARLAGVATVVDENIQGVRIVKAFAAEKRQIDTLARAADGVRWAYTTDARIRSRWMPVMDNLPRLGLALVLLVGGLMVLDGHATVGTIVAFNSYVLMLQPPFRMLGMIIMMGQRAAASAQRIYDILDTPTELNDPAEPVVPQPRGDVLFAGVRFAYPDGTLGLDGLDLHVRPGETVALVGATGSGKSTVARLAARFYDADAGRVLIDGADVRDYPLATLRDRVGIVPDEPFLFSISLHDNIAFGHPAATREQVIAAAVAAGADGFIGELPEGYDTVVGERGYTLSGGQRQRVAIARALLVNPPVLILDDATSAVDVRVEHEIHEALRDLMRDRTTIVVAHRLATIGLADRVVLIENGQAVATGTHTELLATEPRYGRVLATEVHA</sequence>
<feature type="transmembrane region" description="Helical" evidence="11">
    <location>
        <begin position="175"/>
        <end position="196"/>
    </location>
</feature>
<dbReference type="InterPro" id="IPR003593">
    <property type="entry name" value="AAA+_ATPase"/>
</dbReference>
<evidence type="ECO:0000256" key="5">
    <source>
        <dbReference type="ARBA" id="ARBA00022741"/>
    </source>
</evidence>
<evidence type="ECO:0000313" key="14">
    <source>
        <dbReference type="EMBL" id="SFE33921.1"/>
    </source>
</evidence>
<keyword evidence="15" id="KW-1185">Reference proteome</keyword>
<evidence type="ECO:0000256" key="1">
    <source>
        <dbReference type="ARBA" id="ARBA00004651"/>
    </source>
</evidence>
<feature type="domain" description="ABC transmembrane type-1" evidence="13">
    <location>
        <begin position="67"/>
        <end position="347"/>
    </location>
</feature>
<comment type="similarity">
    <text evidence="9">Belongs to the ABC transporter superfamily. Lipid exporter (TC 3.A.1.106) family.</text>
</comment>
<dbReference type="InterPro" id="IPR027417">
    <property type="entry name" value="P-loop_NTPase"/>
</dbReference>
<dbReference type="RefSeq" id="WP_239143328.1">
    <property type="nucleotide sequence ID" value="NZ_BOMT01000013.1"/>
</dbReference>